<evidence type="ECO:0000313" key="3">
    <source>
        <dbReference type="Proteomes" id="UP000726105"/>
    </source>
</evidence>
<dbReference type="EMBL" id="JADJIB010000002">
    <property type="protein sequence ID" value="MBK7272587.1"/>
    <property type="molecule type" value="Genomic_DNA"/>
</dbReference>
<feature type="transmembrane region" description="Helical" evidence="1">
    <location>
        <begin position="149"/>
        <end position="170"/>
    </location>
</feature>
<feature type="transmembrane region" description="Helical" evidence="1">
    <location>
        <begin position="182"/>
        <end position="206"/>
    </location>
</feature>
<reference evidence="2 3" key="1">
    <citation type="submission" date="2020-10" db="EMBL/GenBank/DDBJ databases">
        <title>Connecting structure to function with the recovery of over 1000 high-quality activated sludge metagenome-assembled genomes encoding full-length rRNA genes using long-read sequencing.</title>
        <authorList>
            <person name="Singleton C.M."/>
            <person name="Petriglieri F."/>
            <person name="Kristensen J.M."/>
            <person name="Kirkegaard R.H."/>
            <person name="Michaelsen T.Y."/>
            <person name="Andersen M.H."/>
            <person name="Karst S.M."/>
            <person name="Dueholm M.S."/>
            <person name="Nielsen P.H."/>
            <person name="Albertsen M."/>
        </authorList>
    </citation>
    <scope>NUCLEOTIDE SEQUENCE [LARGE SCALE GENOMIC DNA]</scope>
    <source>
        <strain evidence="2">Ega_18-Q3-R5-49_MAXAC.001</strain>
    </source>
</reference>
<feature type="transmembrane region" description="Helical" evidence="1">
    <location>
        <begin position="227"/>
        <end position="243"/>
    </location>
</feature>
<name>A0A935IU75_9MICO</name>
<sequence>MLALLGALVAGALTTLAPCVLPLLPVIVGGAAASDLAGSAAGSTAGAAAGGAASPTVRTQVRWVTRNRRALVITASLGASITLFTLILKVTTALLVIDPRTWSILSGVILVLLGIAGAFPDLWERLSAALSLQGRSDARLRAARARGGLAGDILTGAALGPVFSSCSPLYAYVVVTVLPARFGYGLTLLAAYVLGLCVTLLAIALLGRRLIARLGWAADPHGRFRRILGLVFILVGIGIALGWDRSLQTWILEHSPIAPWELDSGFIPEG</sequence>
<keyword evidence="1" id="KW-0472">Membrane</keyword>
<keyword evidence="1" id="KW-1133">Transmembrane helix</keyword>
<dbReference type="AlphaFoldDB" id="A0A935IU75"/>
<feature type="transmembrane region" description="Helical" evidence="1">
    <location>
        <begin position="102"/>
        <end position="123"/>
    </location>
</feature>
<evidence type="ECO:0000313" key="2">
    <source>
        <dbReference type="EMBL" id="MBK7272587.1"/>
    </source>
</evidence>
<comment type="caution">
    <text evidence="2">The sequence shown here is derived from an EMBL/GenBank/DDBJ whole genome shotgun (WGS) entry which is preliminary data.</text>
</comment>
<dbReference type="Proteomes" id="UP000726105">
    <property type="component" value="Unassembled WGS sequence"/>
</dbReference>
<accession>A0A935IU75</accession>
<gene>
    <name evidence="2" type="ORF">IPI13_05275</name>
</gene>
<evidence type="ECO:0000256" key="1">
    <source>
        <dbReference type="SAM" id="Phobius"/>
    </source>
</evidence>
<organism evidence="2 3">
    <name type="scientific">Candidatus Phosphoribacter hodrii</name>
    <dbReference type="NCBI Taxonomy" id="2953743"/>
    <lineage>
        <taxon>Bacteria</taxon>
        <taxon>Bacillati</taxon>
        <taxon>Actinomycetota</taxon>
        <taxon>Actinomycetes</taxon>
        <taxon>Micrococcales</taxon>
        <taxon>Dermatophilaceae</taxon>
        <taxon>Candidatus Phosphoribacter</taxon>
    </lineage>
</organism>
<protein>
    <submittedName>
        <fullName evidence="2">Cytochrome C biogenesis protein</fullName>
    </submittedName>
</protein>
<proteinExistence type="predicted"/>
<keyword evidence="1" id="KW-0812">Transmembrane</keyword>
<feature type="transmembrane region" description="Helical" evidence="1">
    <location>
        <begin position="70"/>
        <end position="96"/>
    </location>
</feature>